<dbReference type="EMBL" id="CAJHIT010000002">
    <property type="protein sequence ID" value="CAD6499392.1"/>
    <property type="molecule type" value="Genomic_DNA"/>
</dbReference>
<feature type="compositionally biased region" description="Pro residues" evidence="1">
    <location>
        <begin position="43"/>
        <end position="57"/>
    </location>
</feature>
<gene>
    <name evidence="2" type="ORF">BGTH12_LOCUS750</name>
</gene>
<organism evidence="2 3">
    <name type="scientific">Blumeria graminis f. sp. triticale</name>
    <dbReference type="NCBI Taxonomy" id="1689686"/>
    <lineage>
        <taxon>Eukaryota</taxon>
        <taxon>Fungi</taxon>
        <taxon>Dikarya</taxon>
        <taxon>Ascomycota</taxon>
        <taxon>Pezizomycotina</taxon>
        <taxon>Leotiomycetes</taxon>
        <taxon>Erysiphales</taxon>
        <taxon>Erysiphaceae</taxon>
        <taxon>Blumeria</taxon>
    </lineage>
</organism>
<feature type="region of interest" description="Disordered" evidence="1">
    <location>
        <begin position="39"/>
        <end position="84"/>
    </location>
</feature>
<comment type="caution">
    <text evidence="2">The sequence shown here is derived from an EMBL/GenBank/DDBJ whole genome shotgun (WGS) entry which is preliminary data.</text>
</comment>
<evidence type="ECO:0000313" key="2">
    <source>
        <dbReference type="EMBL" id="CAD6499392.1"/>
    </source>
</evidence>
<evidence type="ECO:0000313" key="3">
    <source>
        <dbReference type="Proteomes" id="UP000683417"/>
    </source>
</evidence>
<evidence type="ECO:0000256" key="1">
    <source>
        <dbReference type="SAM" id="MobiDB-lite"/>
    </source>
</evidence>
<dbReference type="AlphaFoldDB" id="A0A9W4CVY8"/>
<proteinExistence type="predicted"/>
<name>A0A9W4CVY8_BLUGR</name>
<protein>
    <submittedName>
        <fullName evidence="2">BgTH12-03508</fullName>
    </submittedName>
</protein>
<dbReference type="Proteomes" id="UP000683417">
    <property type="component" value="Unassembled WGS sequence"/>
</dbReference>
<feature type="compositionally biased region" description="Basic residues" evidence="1">
    <location>
        <begin position="73"/>
        <end position="84"/>
    </location>
</feature>
<reference evidence="2" key="1">
    <citation type="submission" date="2020-10" db="EMBL/GenBank/DDBJ databases">
        <authorList>
            <person name="Muller C M."/>
        </authorList>
    </citation>
    <scope>NUCLEOTIDE SEQUENCE</scope>
    <source>
        <strain evidence="2">THUN-12</strain>
    </source>
</reference>
<sequence>MRFTTSTTGRPSCSPGEIFTQVILSHSTYEILLTHSSLNHPCRPSPPQRLAPGPPSPLNVRRVKTSKWSLTGHNRHHNHPPNNL</sequence>
<accession>A0A9W4CVY8</accession>